<comment type="caution">
    <text evidence="1">The sequence shown here is derived from an EMBL/GenBank/DDBJ whole genome shotgun (WGS) entry which is preliminary data.</text>
</comment>
<dbReference type="AlphaFoldDB" id="A0A445CGF6"/>
<protein>
    <submittedName>
        <fullName evidence="1">Uncharacterized protein</fullName>
    </submittedName>
</protein>
<reference evidence="1 2" key="1">
    <citation type="submission" date="2019-01" db="EMBL/GenBank/DDBJ databases">
        <title>Sequencing of cultivated peanut Arachis hypogaea provides insights into genome evolution and oil improvement.</title>
        <authorList>
            <person name="Chen X."/>
        </authorList>
    </citation>
    <scope>NUCLEOTIDE SEQUENCE [LARGE SCALE GENOMIC DNA]</scope>
    <source>
        <strain evidence="2">cv. Fuhuasheng</strain>
        <tissue evidence="1">Leaves</tissue>
    </source>
</reference>
<accession>A0A445CGF6</accession>
<organism evidence="1 2">
    <name type="scientific">Arachis hypogaea</name>
    <name type="common">Peanut</name>
    <dbReference type="NCBI Taxonomy" id="3818"/>
    <lineage>
        <taxon>Eukaryota</taxon>
        <taxon>Viridiplantae</taxon>
        <taxon>Streptophyta</taxon>
        <taxon>Embryophyta</taxon>
        <taxon>Tracheophyta</taxon>
        <taxon>Spermatophyta</taxon>
        <taxon>Magnoliopsida</taxon>
        <taxon>eudicotyledons</taxon>
        <taxon>Gunneridae</taxon>
        <taxon>Pentapetalae</taxon>
        <taxon>rosids</taxon>
        <taxon>fabids</taxon>
        <taxon>Fabales</taxon>
        <taxon>Fabaceae</taxon>
        <taxon>Papilionoideae</taxon>
        <taxon>50 kb inversion clade</taxon>
        <taxon>dalbergioids sensu lato</taxon>
        <taxon>Dalbergieae</taxon>
        <taxon>Pterocarpus clade</taxon>
        <taxon>Arachis</taxon>
    </lineage>
</organism>
<sequence>MKTKVRLSKSLNCDATMMETFKYTHTLKENKERFANQRFADHYILEAATQQSQHIGDDDNNYAASEVNPNMIWRETAFESYKNRVYGLGSFFTDNLCTSTLRPSSTSATSWPVDPEESVGLREQVLELTQSLSPTGSVATGV</sequence>
<evidence type="ECO:0000313" key="2">
    <source>
        <dbReference type="Proteomes" id="UP000289738"/>
    </source>
</evidence>
<keyword evidence="2" id="KW-1185">Reference proteome</keyword>
<name>A0A445CGF6_ARAHY</name>
<proteinExistence type="predicted"/>
<gene>
    <name evidence="1" type="ORF">Ahy_A07g036562</name>
</gene>
<evidence type="ECO:0000313" key="1">
    <source>
        <dbReference type="EMBL" id="RYR50015.1"/>
    </source>
</evidence>
<dbReference type="Proteomes" id="UP000289738">
    <property type="component" value="Chromosome A07"/>
</dbReference>
<dbReference type="EMBL" id="SDMP01000007">
    <property type="protein sequence ID" value="RYR50015.1"/>
    <property type="molecule type" value="Genomic_DNA"/>
</dbReference>